<feature type="non-terminal residue" evidence="2">
    <location>
        <position position="1"/>
    </location>
</feature>
<protein>
    <submittedName>
        <fullName evidence="2">Mycobacterium numidiamassiliense ORFan</fullName>
    </submittedName>
</protein>
<gene>
    <name evidence="2" type="ORF">MNAB215_5414</name>
</gene>
<name>A0A2U3PHE4_9MYCO</name>
<accession>A0A2U3PHE4</accession>
<evidence type="ECO:0000313" key="2">
    <source>
        <dbReference type="EMBL" id="SPM43192.1"/>
    </source>
</evidence>
<keyword evidence="3" id="KW-1185">Reference proteome</keyword>
<organism evidence="2 3">
    <name type="scientific">Mycobacterium numidiamassiliense</name>
    <dbReference type="NCBI Taxonomy" id="1841861"/>
    <lineage>
        <taxon>Bacteria</taxon>
        <taxon>Bacillati</taxon>
        <taxon>Actinomycetota</taxon>
        <taxon>Actinomycetes</taxon>
        <taxon>Mycobacteriales</taxon>
        <taxon>Mycobacteriaceae</taxon>
        <taxon>Mycobacterium</taxon>
    </lineage>
</organism>
<feature type="region of interest" description="Disordered" evidence="1">
    <location>
        <begin position="69"/>
        <end position="91"/>
    </location>
</feature>
<dbReference type="STRING" id="1841861.GCA_900157365_03734"/>
<sequence>VAAADSRTQTYDIWSLTSTALNITGHDKAKDYNTVPADKLPQDKVIPPGKNLQITVAIGQGLITNFAGSQPAQQGGTQCAFPETRGSPHAG</sequence>
<evidence type="ECO:0000256" key="1">
    <source>
        <dbReference type="SAM" id="MobiDB-lite"/>
    </source>
</evidence>
<dbReference type="AlphaFoldDB" id="A0A2U3PHE4"/>
<evidence type="ECO:0000313" key="3">
    <source>
        <dbReference type="Proteomes" id="UP000240424"/>
    </source>
</evidence>
<proteinExistence type="predicted"/>
<reference evidence="2 3" key="1">
    <citation type="submission" date="2017-01" db="EMBL/GenBank/DDBJ databases">
        <authorList>
            <consortium name="Urmite Genomes"/>
        </authorList>
    </citation>
    <scope>NUCLEOTIDE SEQUENCE [LARGE SCALE GENOMIC DNA]</scope>
    <source>
        <strain evidence="2 3">AB215</strain>
    </source>
</reference>
<dbReference type="EMBL" id="FUEZ01000004">
    <property type="protein sequence ID" value="SPM43192.1"/>
    <property type="molecule type" value="Genomic_DNA"/>
</dbReference>
<dbReference type="Proteomes" id="UP000240424">
    <property type="component" value="Unassembled WGS sequence"/>
</dbReference>